<evidence type="ECO:0000256" key="2">
    <source>
        <dbReference type="ARBA" id="ARBA00022801"/>
    </source>
</evidence>
<dbReference type="GO" id="GO:0050568">
    <property type="term" value="F:protein-glutamine glutaminase activity"/>
    <property type="evidence" value="ECO:0007669"/>
    <property type="project" value="UniProtKB-EC"/>
</dbReference>
<dbReference type="InterPro" id="IPR003607">
    <property type="entry name" value="HD/PDEase_dom"/>
</dbReference>
<feature type="domain" description="HDOD" evidence="3">
    <location>
        <begin position="176"/>
        <end position="372"/>
    </location>
</feature>
<dbReference type="InterPro" id="IPR005659">
    <property type="entry name" value="Chemorcpt_Glu_NH3ase_CheD"/>
</dbReference>
<dbReference type="SUPFAM" id="SSF64438">
    <property type="entry name" value="CNF1/YfiH-like putative cysteine hydrolases"/>
    <property type="match status" value="1"/>
</dbReference>
<dbReference type="GO" id="GO:0006935">
    <property type="term" value="P:chemotaxis"/>
    <property type="evidence" value="ECO:0007669"/>
    <property type="project" value="UniProtKB-KW"/>
</dbReference>
<dbReference type="CDD" id="cd16352">
    <property type="entry name" value="CheD"/>
    <property type="match status" value="1"/>
</dbReference>
<dbReference type="InterPro" id="IPR006675">
    <property type="entry name" value="HDIG_dom"/>
</dbReference>
<evidence type="ECO:0000256" key="1">
    <source>
        <dbReference type="ARBA" id="ARBA00022500"/>
    </source>
</evidence>
<proteinExistence type="predicted"/>
<dbReference type="Pfam" id="PF03975">
    <property type="entry name" value="CheD"/>
    <property type="match status" value="1"/>
</dbReference>
<dbReference type="NCBIfam" id="TIGR00277">
    <property type="entry name" value="HDIG"/>
    <property type="match status" value="1"/>
</dbReference>
<dbReference type="EC" id="3.5.1.44" evidence="4"/>
<dbReference type="InterPro" id="IPR013976">
    <property type="entry name" value="HDOD"/>
</dbReference>
<evidence type="ECO:0000313" key="4">
    <source>
        <dbReference type="EMBL" id="VFU16990.1"/>
    </source>
</evidence>
<evidence type="ECO:0000259" key="3">
    <source>
        <dbReference type="PROSITE" id="PS51833"/>
    </source>
</evidence>
<keyword evidence="2 4" id="KW-0378">Hydrolase</keyword>
<name>A0A485M5D4_9ZZZZ</name>
<dbReference type="Gene3D" id="3.30.1330.200">
    <property type="match status" value="1"/>
</dbReference>
<dbReference type="EMBL" id="CAADRM010000125">
    <property type="protein sequence ID" value="VFU16990.1"/>
    <property type="molecule type" value="Genomic_DNA"/>
</dbReference>
<dbReference type="SMART" id="SM00471">
    <property type="entry name" value="HDc"/>
    <property type="match status" value="1"/>
</dbReference>
<gene>
    <name evidence="4" type="primary">cheD</name>
    <name evidence="4" type="ORF">SCFA_60014</name>
</gene>
<accession>A0A485M5D4</accession>
<organism evidence="4">
    <name type="scientific">anaerobic digester metagenome</name>
    <dbReference type="NCBI Taxonomy" id="1263854"/>
    <lineage>
        <taxon>unclassified sequences</taxon>
        <taxon>metagenomes</taxon>
        <taxon>ecological metagenomes</taxon>
    </lineage>
</organism>
<dbReference type="InterPro" id="IPR038592">
    <property type="entry name" value="CheD-like_sf"/>
</dbReference>
<dbReference type="Pfam" id="PF08668">
    <property type="entry name" value="HDOD"/>
    <property type="match status" value="1"/>
</dbReference>
<dbReference type="PANTHER" id="PTHR33525">
    <property type="match status" value="1"/>
</dbReference>
<dbReference type="AlphaFoldDB" id="A0A485M5D4"/>
<protein>
    <submittedName>
        <fullName evidence="4">Protein-glutamine glutaminase</fullName>
        <ecNumber evidence="4">3.5.1.44</ecNumber>
    </submittedName>
</protein>
<dbReference type="PROSITE" id="PS51833">
    <property type="entry name" value="HDOD"/>
    <property type="match status" value="1"/>
</dbReference>
<dbReference type="SUPFAM" id="SSF109604">
    <property type="entry name" value="HD-domain/PDEase-like"/>
    <property type="match status" value="1"/>
</dbReference>
<sequence length="434" mass="47667">MTTIVPTGGMVIGRHGLLKAFLSSCVGLAIYDHKSKLGGMLHILLPEPVSDIPDYHTSYYARTGIPTFIDAMVEQGACIETMEAFIAGGALVDSSSIHDLSINFAYKTVEITLSILKKLGIAIKTLEASGVNPFCLTFRLDTGACSIEPILLEKPMGVVRKKSVDKETIEKTIQRLLPVPQITFNIAQMLSDENVDINTVAAEIKKDQVLSAKVLRMCNSSYTGLPRKIASIDQAIVYLGSKVLLQMVVTAQIENIYHSSDRGYSLCQGGMFHHAVATARLCRALATAQKKIDPDIAYTAGLLHDIGKVVLDQYIGKMQPLFYRMIIENKENSSKVEQDIIGIDHCQAGLMLAEKWNLPDVLKDVITFHHAPESAPDNSEIVNLTYVADVLTNRLLPGLELEKVDTSNLQSSLLALGFLPRNVYRHLNVLADLY</sequence>
<dbReference type="CDD" id="cd00077">
    <property type="entry name" value="HDc"/>
    <property type="match status" value="1"/>
</dbReference>
<dbReference type="InterPro" id="IPR011324">
    <property type="entry name" value="Cytotoxic_necrot_fac-like_cat"/>
</dbReference>
<keyword evidence="1" id="KW-0145">Chemotaxis</keyword>
<dbReference type="PANTHER" id="PTHR33525:SF3">
    <property type="entry name" value="RIBONUCLEASE Y"/>
    <property type="match status" value="1"/>
</dbReference>
<dbReference type="Gene3D" id="1.10.3210.10">
    <property type="entry name" value="Hypothetical protein af1432"/>
    <property type="match status" value="1"/>
</dbReference>
<dbReference type="InterPro" id="IPR052340">
    <property type="entry name" value="RNase_Y/CdgJ"/>
</dbReference>
<reference evidence="4" key="1">
    <citation type="submission" date="2019-03" db="EMBL/GenBank/DDBJ databases">
        <authorList>
            <person name="Hao L."/>
        </authorList>
    </citation>
    <scope>NUCLEOTIDE SEQUENCE</scope>
</reference>